<name>T0F3M1_9LEPT</name>
<evidence type="ECO:0000256" key="2">
    <source>
        <dbReference type="SAM" id="MobiDB-lite"/>
    </source>
</evidence>
<feature type="compositionally biased region" description="Polar residues" evidence="2">
    <location>
        <begin position="1547"/>
        <end position="1564"/>
    </location>
</feature>
<dbReference type="STRING" id="1049789.LEP1GSC050_2789"/>
<accession>T0F3M1</accession>
<keyword evidence="1" id="KW-0175">Coiled coil</keyword>
<reference evidence="3" key="1">
    <citation type="submission" date="2013-05" db="EMBL/GenBank/DDBJ databases">
        <authorList>
            <person name="Harkins D.M."/>
            <person name="Durkin A.S."/>
            <person name="Brinkac L.M."/>
            <person name="Haft D.H."/>
            <person name="Selengut J.D."/>
            <person name="Sanka R."/>
            <person name="DePew J."/>
            <person name="Purushe J."/>
            <person name="Hartskeerl R.A."/>
            <person name="Ahmed A."/>
            <person name="van der Linden H."/>
            <person name="Goris M.G.A."/>
            <person name="Vinetz J.M."/>
            <person name="Sutton G.G."/>
            <person name="Nierman W.C."/>
            <person name="Fouts D.E."/>
        </authorList>
    </citation>
    <scope>NUCLEOTIDE SEQUENCE [LARGE SCALE GENOMIC DNA]</scope>
    <source>
        <strain evidence="3">5399</strain>
    </source>
</reference>
<feature type="coiled-coil region" evidence="1">
    <location>
        <begin position="141"/>
        <end position="175"/>
    </location>
</feature>
<protein>
    <submittedName>
        <fullName evidence="3">Large structural protein</fullName>
    </submittedName>
</protein>
<feature type="compositionally biased region" description="Low complexity" evidence="2">
    <location>
        <begin position="1502"/>
        <end position="1520"/>
    </location>
</feature>
<sequence length="1590" mass="168229">MIPNLNTPQFNPQDVQQTYLIANQLSDVSGWDNLVSQSLGLLYSEWESQVNASIISTVDSINTASTYDSVTTYQNAVYQALVSQEKQALSVWEQAAENSVLSERANFVAGLSNNNLSNTATVASNTNTTTNAQALWQTTFQSNLQNGLSQYQNSLSQLSAEYQNLLLSVQQADTQYQQTMYTIQQNEQNVRVGILAETLQLQQYLHSDLNAATDPAGNKQYMFHQANSDGTVSLNAAGQQLEALVYGVLGLAAPANNAYDESLALNMLADEVAQNLWSDGTSTQNIQKNQFLFHQLNSNGTVTLNTQGQSLETMVYQVLGLTIPANGVWNEASPYNTLQTQLNNPIYPNLSLSQFAGQMQTFLTSEQTYAQSQISLYSGLVSHSYTLPPDVQLMSDYNNGTGQYGQLMRDIANAYNTNGGTDFSGAYADLASALGLGAGLSISSITGADLQASDFNSTSYYVGTLLGFPIGTFSGANLFYSQAGNNFQYFTQTYPVCWGQCIIMSSTAQEQNVEIKNMNYTVHDGNAAADAAIWGSYNTSITNYLNSWTSGVLPAINSWEANVATFQTQYNSWETQKANLLAQAQQNYEQGVSQIQQQESAYLSQMSEYQQVQNAKFASAQTQGASLSSVQTDPAPTTNGASLTSTSNTFNQLASQVPQNVNFDSSNFNQLNALSDQLNTAFGGAQRIALVSAMNNSAYNQSLSAAQTLATSLQNQRSMTDDGYASLLNSLKSQGYSFQYTKGEISGIVNSQGMLLKNTDGTNESMNAFISGASDSASKLGISGSSQNYGYCGQNYANCTQYTTNTYKNVTVNSDGSISVTKSIHDGTVTFNGGDPTKSASFSSNTTDSSFIIPAVGVVKLSEFGVVGGVATASSTTNNPISSSLSRLLSARTMSLSSSAASSSAPLSSSMDFFSNTGWDTSSMNAASGALSQNYQAFSSGLNSLANAAETYTSTLAQIDANGTASADATISQDTSLAQTLLSGGTWQAWASNQVQNAVQGVYASALMNTFNIDPQTASYLAGYKLSHDAAEKAESSMTAVVGKFILSNLALPGIGMFLGNSQGSKLTDDVSGILEKNRILSKSQYNSIVAPDAAKQAFQNYKTQGYEMVVDNYAQSQGKSDDEIKFINGAIGAYETARQANSELAGDGIFHGLDKGINGIFSSINGGTLKIVADVLKHTNIITADQAKSIYKGTDLLQGDVTGSYLDSQKKSLYNYYNSTYQKAIYTSLLGPVADQYGVSAELLGDYAYEQMQQRVERANTRQEKLNQAKQVVELAALAAITIFSLGTSSEVTGPAMAEISAEMESAGVLADSTTAIDAYAEAGIQAEEEAQTMLQVVQGGAALVNAGIDYSSGNKNGVLADIINGAIGMFAPNVGSMFGFLKGGMTLLPEVTWTQGKQTNPLDLPGGTDSKSGWGVAVEIGKAIGDTGVTVGWGPNGSIIGVTPEGSGDTEFPFIVSGNGDVSIGIGFPGPNGSLIPWKGGISINNNGEIELSPIQSAPEESSGGETTKTTNEGSTSGPGDSKTPTTTLKNGSPWPEYGSGGTFGNLNPKNNSIISNPTTPFSPAPIGLIPPLLTTTPSQPSGIYRAL</sequence>
<gene>
    <name evidence="3" type="ORF">LEP1GSC050_2789</name>
</gene>
<dbReference type="InterPro" id="IPR030885">
    <property type="entry name" value="Lepto_longest"/>
</dbReference>
<evidence type="ECO:0000313" key="4">
    <source>
        <dbReference type="Proteomes" id="UP000015454"/>
    </source>
</evidence>
<proteinExistence type="predicted"/>
<organism evidence="3 4">
    <name type="scientific">Leptospira broomii serovar Hurstbridge str. 5399</name>
    <dbReference type="NCBI Taxonomy" id="1049789"/>
    <lineage>
        <taxon>Bacteria</taxon>
        <taxon>Pseudomonadati</taxon>
        <taxon>Spirochaetota</taxon>
        <taxon>Spirochaetia</taxon>
        <taxon>Leptospirales</taxon>
        <taxon>Leptospiraceae</taxon>
        <taxon>Leptospira</taxon>
    </lineage>
</organism>
<dbReference type="NCBIfam" id="TIGR04388">
    <property type="entry name" value="Lepto_longest"/>
    <property type="match status" value="1"/>
</dbReference>
<evidence type="ECO:0000256" key="1">
    <source>
        <dbReference type="SAM" id="Coils"/>
    </source>
</evidence>
<dbReference type="Proteomes" id="UP000015454">
    <property type="component" value="Unassembled WGS sequence"/>
</dbReference>
<evidence type="ECO:0000313" key="3">
    <source>
        <dbReference type="EMBL" id="EQA45700.1"/>
    </source>
</evidence>
<keyword evidence="4" id="KW-1185">Reference proteome</keyword>
<comment type="caution">
    <text evidence="3">The sequence shown here is derived from an EMBL/GenBank/DDBJ whole genome shotgun (WGS) entry which is preliminary data.</text>
</comment>
<dbReference type="EMBL" id="AHMO02000008">
    <property type="protein sequence ID" value="EQA45700.1"/>
    <property type="molecule type" value="Genomic_DNA"/>
</dbReference>
<feature type="region of interest" description="Disordered" evidence="2">
    <location>
        <begin position="1497"/>
        <end position="1566"/>
    </location>
</feature>